<evidence type="ECO:0000313" key="2">
    <source>
        <dbReference type="Proteomes" id="UP001055439"/>
    </source>
</evidence>
<dbReference type="PANTHER" id="PTHR33450">
    <property type="entry name" value="EMB|CAB67623.1-RELATED"/>
    <property type="match status" value="1"/>
</dbReference>
<evidence type="ECO:0000313" key="1">
    <source>
        <dbReference type="EMBL" id="URE28571.1"/>
    </source>
</evidence>
<reference evidence="1" key="1">
    <citation type="submission" date="2022-05" db="EMBL/GenBank/DDBJ databases">
        <title>The Musa troglodytarum L. genome provides insights into the mechanism of non-climacteric behaviour and enrichment of carotenoids.</title>
        <authorList>
            <person name="Wang J."/>
        </authorList>
    </citation>
    <scope>NUCLEOTIDE SEQUENCE</scope>
    <source>
        <tissue evidence="1">Leaf</tissue>
    </source>
</reference>
<sequence>MKNEAAALLKHIATVLAATVKGKSMALKNKAVATRTRLTVFRLLRSKKVLLSAMSEKIRSLLGRPIGGGTGGRVIALFDAANEEVFSSPHRTELVESAEDDNYDDFMRYFFDDHEEEEEEDDDSERNGSEIGLGDDVDHAAAVFIRRFHRQMRLEKPESLEMYREMPELCF</sequence>
<organism evidence="1 2">
    <name type="scientific">Musa troglodytarum</name>
    <name type="common">fe'i banana</name>
    <dbReference type="NCBI Taxonomy" id="320322"/>
    <lineage>
        <taxon>Eukaryota</taxon>
        <taxon>Viridiplantae</taxon>
        <taxon>Streptophyta</taxon>
        <taxon>Embryophyta</taxon>
        <taxon>Tracheophyta</taxon>
        <taxon>Spermatophyta</taxon>
        <taxon>Magnoliopsida</taxon>
        <taxon>Liliopsida</taxon>
        <taxon>Zingiberales</taxon>
        <taxon>Musaceae</taxon>
        <taxon>Musa</taxon>
    </lineage>
</organism>
<dbReference type="AlphaFoldDB" id="A0A9E7H6L8"/>
<dbReference type="Proteomes" id="UP001055439">
    <property type="component" value="Chromosome 8"/>
</dbReference>
<dbReference type="Pfam" id="PF05553">
    <property type="entry name" value="DUF761"/>
    <property type="match status" value="1"/>
</dbReference>
<protein>
    <submittedName>
        <fullName evidence="1">Uncharacterized protein</fullName>
    </submittedName>
</protein>
<dbReference type="InterPro" id="IPR008480">
    <property type="entry name" value="DUF761_pln"/>
</dbReference>
<name>A0A9E7H6L8_9LILI</name>
<dbReference type="PANTHER" id="PTHR33450:SF12">
    <property type="entry name" value="COTTON FIBER PROTEIN"/>
    <property type="match status" value="1"/>
</dbReference>
<gene>
    <name evidence="1" type="ORF">MUK42_18796</name>
</gene>
<accession>A0A9E7H6L8</accession>
<dbReference type="EMBL" id="CP097510">
    <property type="protein sequence ID" value="URE28571.1"/>
    <property type="molecule type" value="Genomic_DNA"/>
</dbReference>
<keyword evidence="2" id="KW-1185">Reference proteome</keyword>
<proteinExistence type="predicted"/>
<dbReference type="OrthoDB" id="783940at2759"/>